<organism evidence="1 2">
    <name type="scientific">Streptomyces corchorusii</name>
    <name type="common">Streptomyces chibaensis</name>
    <dbReference type="NCBI Taxonomy" id="1903"/>
    <lineage>
        <taxon>Bacteria</taxon>
        <taxon>Bacillati</taxon>
        <taxon>Actinomycetota</taxon>
        <taxon>Actinomycetes</taxon>
        <taxon>Kitasatosporales</taxon>
        <taxon>Streptomycetaceae</taxon>
        <taxon>Streptomyces</taxon>
    </lineage>
</organism>
<accession>A0A101Q9T9</accession>
<dbReference type="Proteomes" id="UP000053398">
    <property type="component" value="Unassembled WGS sequence"/>
</dbReference>
<evidence type="ECO:0000313" key="1">
    <source>
        <dbReference type="EMBL" id="KUN25999.1"/>
    </source>
</evidence>
<comment type="caution">
    <text evidence="1">The sequence shown here is derived from an EMBL/GenBank/DDBJ whole genome shotgun (WGS) entry which is preliminary data.</text>
</comment>
<dbReference type="EMBL" id="LMWP01000018">
    <property type="protein sequence ID" value="KUN25999.1"/>
    <property type="molecule type" value="Genomic_DNA"/>
</dbReference>
<gene>
    <name evidence="1" type="ORF">AQJ11_18780</name>
</gene>
<proteinExistence type="predicted"/>
<reference evidence="1 2" key="1">
    <citation type="submission" date="2015-10" db="EMBL/GenBank/DDBJ databases">
        <title>Draft genome sequence of Streptomyces corchorusii DSM 40340, type strain for the species Streptomyces corchorusii.</title>
        <authorList>
            <person name="Ruckert C."/>
            <person name="Winkler A."/>
            <person name="Kalinowski J."/>
            <person name="Kampfer P."/>
            <person name="Glaeser S."/>
        </authorList>
    </citation>
    <scope>NUCLEOTIDE SEQUENCE [LARGE SCALE GENOMIC DNA]</scope>
    <source>
        <strain evidence="1 2">DSM 40340</strain>
    </source>
</reference>
<sequence>MPGGEASAAVGVMPTRAAAVRATAAGRVLRAMWGSFDVEGDGTAEGLLKYFSKLAVTQMLKARWPKRSGPV</sequence>
<protein>
    <submittedName>
        <fullName evidence="1">Uncharacterized protein</fullName>
    </submittedName>
</protein>
<evidence type="ECO:0000313" key="2">
    <source>
        <dbReference type="Proteomes" id="UP000053398"/>
    </source>
</evidence>
<dbReference type="AlphaFoldDB" id="A0A101Q9T9"/>
<name>A0A101Q9T9_STRCK</name>
<keyword evidence="2" id="KW-1185">Reference proteome</keyword>